<keyword evidence="3" id="KW-1185">Reference proteome</keyword>
<protein>
    <submittedName>
        <fullName evidence="2">Uncharacterized protein</fullName>
    </submittedName>
</protein>
<keyword evidence="1" id="KW-1133">Transmembrane helix</keyword>
<accession>A0A6I6MN15</accession>
<evidence type="ECO:0000256" key="1">
    <source>
        <dbReference type="SAM" id="Phobius"/>
    </source>
</evidence>
<evidence type="ECO:0000313" key="2">
    <source>
        <dbReference type="EMBL" id="QGZ94127.1"/>
    </source>
</evidence>
<proteinExistence type="predicted"/>
<feature type="transmembrane region" description="Helical" evidence="1">
    <location>
        <begin position="6"/>
        <end position="26"/>
    </location>
</feature>
<sequence length="190" mass="21246">MSAFEFFFSLFGLILGLAIATIAGGMSDVLRERKRIPIGLLTPLMATFLLIDLTSFWVVSWQSLSEIRIGFPSMLSVVSLAVVYVFAAGMVLPKKVEEWASVDEYYLQHYRWVLGGVLFANIGLLTLVGALSDEGVLGSWLNRLFRWQDMVYFGVLIVLMIFPRRIVHLVGYAILLFGYVAIVVTDPSLT</sequence>
<keyword evidence="1" id="KW-0812">Transmembrane</keyword>
<evidence type="ECO:0000313" key="3">
    <source>
        <dbReference type="Proteomes" id="UP000431269"/>
    </source>
</evidence>
<dbReference type="AlphaFoldDB" id="A0A6I6MN15"/>
<keyword evidence="1" id="KW-0472">Membrane</keyword>
<reference evidence="3" key="1">
    <citation type="submission" date="2019-12" db="EMBL/GenBank/DDBJ databases">
        <title>Complete genome of Terracaulis silvestris 0127_4.</title>
        <authorList>
            <person name="Vieira S."/>
            <person name="Riedel T."/>
            <person name="Sproer C."/>
            <person name="Pascual J."/>
            <person name="Boedeker C."/>
            <person name="Overmann J."/>
        </authorList>
    </citation>
    <scope>NUCLEOTIDE SEQUENCE [LARGE SCALE GENOMIC DNA]</scope>
    <source>
        <strain evidence="3">0127_4</strain>
    </source>
</reference>
<dbReference type="Proteomes" id="UP000431269">
    <property type="component" value="Chromosome"/>
</dbReference>
<gene>
    <name evidence="2" type="ORF">DSM104635_00943</name>
</gene>
<name>A0A6I6MN15_9CAUL</name>
<feature type="transmembrane region" description="Helical" evidence="1">
    <location>
        <begin position="169"/>
        <end position="189"/>
    </location>
</feature>
<dbReference type="KEGG" id="tsv:DSM104635_00943"/>
<feature type="transmembrane region" description="Helical" evidence="1">
    <location>
        <begin position="144"/>
        <end position="162"/>
    </location>
</feature>
<organism evidence="2 3">
    <name type="scientific">Terricaulis silvestris</name>
    <dbReference type="NCBI Taxonomy" id="2686094"/>
    <lineage>
        <taxon>Bacteria</taxon>
        <taxon>Pseudomonadati</taxon>
        <taxon>Pseudomonadota</taxon>
        <taxon>Alphaproteobacteria</taxon>
        <taxon>Caulobacterales</taxon>
        <taxon>Caulobacteraceae</taxon>
        <taxon>Terricaulis</taxon>
    </lineage>
</organism>
<feature type="transmembrane region" description="Helical" evidence="1">
    <location>
        <begin position="112"/>
        <end position="132"/>
    </location>
</feature>
<dbReference type="RefSeq" id="WP_158765087.1">
    <property type="nucleotide sequence ID" value="NZ_CP047045.1"/>
</dbReference>
<feature type="transmembrane region" description="Helical" evidence="1">
    <location>
        <begin position="71"/>
        <end position="92"/>
    </location>
</feature>
<dbReference type="EMBL" id="CP047045">
    <property type="protein sequence ID" value="QGZ94127.1"/>
    <property type="molecule type" value="Genomic_DNA"/>
</dbReference>
<feature type="transmembrane region" description="Helical" evidence="1">
    <location>
        <begin position="38"/>
        <end position="59"/>
    </location>
</feature>